<keyword evidence="2" id="KW-0812">Transmembrane</keyword>
<protein>
    <submittedName>
        <fullName evidence="3">Uncharacterized protein</fullName>
    </submittedName>
</protein>
<proteinExistence type="predicted"/>
<reference evidence="3" key="1">
    <citation type="submission" date="2022-03" db="EMBL/GenBank/DDBJ databases">
        <title>Streptomyces 7R015 and 7R016 isolated from Barleria lupulina in Thailand.</title>
        <authorList>
            <person name="Kanchanasin P."/>
            <person name="Phongsopitanun W."/>
            <person name="Tanasupawat S."/>
        </authorList>
    </citation>
    <scope>NUCLEOTIDE SEQUENCE</scope>
    <source>
        <strain evidence="3">7R015</strain>
    </source>
</reference>
<evidence type="ECO:0000256" key="2">
    <source>
        <dbReference type="SAM" id="Phobius"/>
    </source>
</evidence>
<gene>
    <name evidence="3" type="ORF">MQP27_45620</name>
</gene>
<feature type="compositionally biased region" description="Polar residues" evidence="1">
    <location>
        <begin position="1"/>
        <end position="17"/>
    </location>
</feature>
<dbReference type="RefSeq" id="WP_242776948.1">
    <property type="nucleotide sequence ID" value="NZ_JALDAY010000019.1"/>
</dbReference>
<evidence type="ECO:0000313" key="3">
    <source>
        <dbReference type="EMBL" id="MCI3278368.1"/>
    </source>
</evidence>
<feature type="transmembrane region" description="Helical" evidence="2">
    <location>
        <begin position="27"/>
        <end position="49"/>
    </location>
</feature>
<evidence type="ECO:0000256" key="1">
    <source>
        <dbReference type="SAM" id="MobiDB-lite"/>
    </source>
</evidence>
<comment type="caution">
    <text evidence="3">The sequence shown here is derived from an EMBL/GenBank/DDBJ whole genome shotgun (WGS) entry which is preliminary data.</text>
</comment>
<keyword evidence="2" id="KW-1133">Transmembrane helix</keyword>
<organism evidence="3 4">
    <name type="scientific">Streptomyces cylindrosporus</name>
    <dbReference type="NCBI Taxonomy" id="2927583"/>
    <lineage>
        <taxon>Bacteria</taxon>
        <taxon>Bacillati</taxon>
        <taxon>Actinomycetota</taxon>
        <taxon>Actinomycetes</taxon>
        <taxon>Kitasatosporales</taxon>
        <taxon>Streptomycetaceae</taxon>
        <taxon>Streptomyces</taxon>
    </lineage>
</organism>
<accession>A0ABS9YM71</accession>
<feature type="region of interest" description="Disordered" evidence="1">
    <location>
        <begin position="1"/>
        <end position="22"/>
    </location>
</feature>
<sequence length="255" mass="27607">MTTSVRQARRPSTTPQRRTARGRTVPGWAVAVAGVLGAVVITAVVLLTAGHRDAAAGTPAPLAPPPTAVVAEINGQDIPVREFTLYLAQERAATFAHFRQAYGVSDGPDFWTTPHGGTTPAAYARKLALADVTRAAVVLGLAQRHGLIADPGYDAFLTSWTAENARRRDAVAAHQVVYGPVQYTEANYLNYVLHDLDARLETKLTRSGDITVPDRLKGQDRQAYVHERYRSMTAKLARSARTRVARAVYDAVPVN</sequence>
<keyword evidence="2" id="KW-0472">Membrane</keyword>
<keyword evidence="4" id="KW-1185">Reference proteome</keyword>
<dbReference type="EMBL" id="JALDAY010000019">
    <property type="protein sequence ID" value="MCI3278368.1"/>
    <property type="molecule type" value="Genomic_DNA"/>
</dbReference>
<dbReference type="Proteomes" id="UP001165269">
    <property type="component" value="Unassembled WGS sequence"/>
</dbReference>
<evidence type="ECO:0000313" key="4">
    <source>
        <dbReference type="Proteomes" id="UP001165269"/>
    </source>
</evidence>
<name>A0ABS9YM71_9ACTN</name>